<feature type="non-terminal residue" evidence="9">
    <location>
        <position position="1"/>
    </location>
</feature>
<dbReference type="Proteomes" id="UP000076798">
    <property type="component" value="Unassembled WGS sequence"/>
</dbReference>
<organism evidence="9 10">
    <name type="scientific">Sistotremastrum suecicum HHB10207 ss-3</name>
    <dbReference type="NCBI Taxonomy" id="1314776"/>
    <lineage>
        <taxon>Eukaryota</taxon>
        <taxon>Fungi</taxon>
        <taxon>Dikarya</taxon>
        <taxon>Basidiomycota</taxon>
        <taxon>Agaricomycotina</taxon>
        <taxon>Agaricomycetes</taxon>
        <taxon>Sistotremastrales</taxon>
        <taxon>Sistotremastraceae</taxon>
        <taxon>Sistotremastrum</taxon>
    </lineage>
</organism>
<feature type="domain" description="Reverse transcriptase RNase H-like" evidence="8">
    <location>
        <begin position="2"/>
        <end position="63"/>
    </location>
</feature>
<proteinExistence type="predicted"/>
<keyword evidence="2" id="KW-0548">Nucleotidyltransferase</keyword>
<keyword evidence="10" id="KW-1185">Reference proteome</keyword>
<dbReference type="GO" id="GO:0016787">
    <property type="term" value="F:hydrolase activity"/>
    <property type="evidence" value="ECO:0007669"/>
    <property type="project" value="UniProtKB-KW"/>
</dbReference>
<keyword evidence="3" id="KW-0540">Nuclease</keyword>
<feature type="region of interest" description="Disordered" evidence="7">
    <location>
        <begin position="77"/>
        <end position="105"/>
    </location>
</feature>
<feature type="non-terminal residue" evidence="9">
    <location>
        <position position="105"/>
    </location>
</feature>
<dbReference type="AlphaFoldDB" id="A0A165WWL7"/>
<dbReference type="GO" id="GO:0003964">
    <property type="term" value="F:RNA-directed DNA polymerase activity"/>
    <property type="evidence" value="ECO:0007669"/>
    <property type="project" value="UniProtKB-KW"/>
</dbReference>
<sequence>SRYSQAKIELYGLTVSLKQTRAWTFGIKNFVVETDASYIKGMLNNPDEIPNATLNRWIAYIQLFSFTLRHIPAERHKAPDGLSRRPLAEDEEPFDSEGFDKLLDE</sequence>
<evidence type="ECO:0000313" key="9">
    <source>
        <dbReference type="EMBL" id="KZT31595.1"/>
    </source>
</evidence>
<protein>
    <recommendedName>
        <fullName evidence="8">Reverse transcriptase RNase H-like domain-containing protein</fullName>
    </recommendedName>
</protein>
<dbReference type="EMBL" id="KV428522">
    <property type="protein sequence ID" value="KZT31595.1"/>
    <property type="molecule type" value="Genomic_DNA"/>
</dbReference>
<accession>A0A165WWL7</accession>
<dbReference type="GO" id="GO:0004519">
    <property type="term" value="F:endonuclease activity"/>
    <property type="evidence" value="ECO:0007669"/>
    <property type="project" value="UniProtKB-KW"/>
</dbReference>
<evidence type="ECO:0000256" key="5">
    <source>
        <dbReference type="ARBA" id="ARBA00022801"/>
    </source>
</evidence>
<evidence type="ECO:0000313" key="10">
    <source>
        <dbReference type="Proteomes" id="UP000076798"/>
    </source>
</evidence>
<evidence type="ECO:0000256" key="1">
    <source>
        <dbReference type="ARBA" id="ARBA00022679"/>
    </source>
</evidence>
<evidence type="ECO:0000256" key="7">
    <source>
        <dbReference type="SAM" id="MobiDB-lite"/>
    </source>
</evidence>
<keyword evidence="4" id="KW-0255">Endonuclease</keyword>
<evidence type="ECO:0000256" key="2">
    <source>
        <dbReference type="ARBA" id="ARBA00022695"/>
    </source>
</evidence>
<evidence type="ECO:0000256" key="6">
    <source>
        <dbReference type="ARBA" id="ARBA00022918"/>
    </source>
</evidence>
<evidence type="ECO:0000256" key="4">
    <source>
        <dbReference type="ARBA" id="ARBA00022759"/>
    </source>
</evidence>
<keyword evidence="5" id="KW-0378">Hydrolase</keyword>
<evidence type="ECO:0000256" key="3">
    <source>
        <dbReference type="ARBA" id="ARBA00022722"/>
    </source>
</evidence>
<feature type="compositionally biased region" description="Basic and acidic residues" evidence="7">
    <location>
        <begin position="77"/>
        <end position="88"/>
    </location>
</feature>
<dbReference type="OrthoDB" id="3037028at2759"/>
<dbReference type="STRING" id="1314776.A0A165WWL7"/>
<reference evidence="9 10" key="1">
    <citation type="journal article" date="2016" name="Mol. Biol. Evol.">
        <title>Comparative Genomics of Early-Diverging Mushroom-Forming Fungi Provides Insights into the Origins of Lignocellulose Decay Capabilities.</title>
        <authorList>
            <person name="Nagy L.G."/>
            <person name="Riley R."/>
            <person name="Tritt A."/>
            <person name="Adam C."/>
            <person name="Daum C."/>
            <person name="Floudas D."/>
            <person name="Sun H."/>
            <person name="Yadav J.S."/>
            <person name="Pangilinan J."/>
            <person name="Larsson K.H."/>
            <person name="Matsuura K."/>
            <person name="Barry K."/>
            <person name="Labutti K."/>
            <person name="Kuo R."/>
            <person name="Ohm R.A."/>
            <person name="Bhattacharya S.S."/>
            <person name="Shirouzu T."/>
            <person name="Yoshinaga Y."/>
            <person name="Martin F.M."/>
            <person name="Grigoriev I.V."/>
            <person name="Hibbett D.S."/>
        </authorList>
    </citation>
    <scope>NUCLEOTIDE SEQUENCE [LARGE SCALE GENOMIC DNA]</scope>
    <source>
        <strain evidence="9 10">HHB10207 ss-3</strain>
    </source>
</reference>
<name>A0A165WWL7_9AGAM</name>
<keyword evidence="1" id="KW-0808">Transferase</keyword>
<keyword evidence="6" id="KW-0695">RNA-directed DNA polymerase</keyword>
<gene>
    <name evidence="9" type="ORF">SISSUDRAFT_974489</name>
</gene>
<dbReference type="InterPro" id="IPR041373">
    <property type="entry name" value="RT_RNaseH"/>
</dbReference>
<evidence type="ECO:0000259" key="8">
    <source>
        <dbReference type="Pfam" id="PF17917"/>
    </source>
</evidence>
<dbReference type="Pfam" id="PF17917">
    <property type="entry name" value="RT_RNaseH"/>
    <property type="match status" value="1"/>
</dbReference>